<dbReference type="Gene3D" id="3.40.220.10">
    <property type="entry name" value="Leucine Aminopeptidase, subunit E, domain 1"/>
    <property type="match status" value="1"/>
</dbReference>
<proteinExistence type="predicted"/>
<dbReference type="InterPro" id="IPR043472">
    <property type="entry name" value="Macro_dom-like"/>
</dbReference>
<comment type="caution">
    <text evidence="2">The sequence shown here is derived from an EMBL/GenBank/DDBJ whole genome shotgun (WGS) entry which is preliminary data.</text>
</comment>
<evidence type="ECO:0000313" key="3">
    <source>
        <dbReference type="Proteomes" id="UP001589654"/>
    </source>
</evidence>
<dbReference type="Pfam" id="PF01661">
    <property type="entry name" value="Macro"/>
    <property type="match status" value="1"/>
</dbReference>
<evidence type="ECO:0000259" key="1">
    <source>
        <dbReference type="PROSITE" id="PS51154"/>
    </source>
</evidence>
<gene>
    <name evidence="2" type="ORF">ACFFUR_08140</name>
</gene>
<keyword evidence="3" id="KW-1185">Reference proteome</keyword>
<dbReference type="SUPFAM" id="SSF52949">
    <property type="entry name" value="Macro domain-like"/>
    <property type="match status" value="1"/>
</dbReference>
<dbReference type="EMBL" id="JBHMEW010000053">
    <property type="protein sequence ID" value="MFB9211772.1"/>
    <property type="molecule type" value="Genomic_DNA"/>
</dbReference>
<dbReference type="Proteomes" id="UP001589654">
    <property type="component" value="Unassembled WGS sequence"/>
</dbReference>
<reference evidence="2 3" key="1">
    <citation type="submission" date="2024-09" db="EMBL/GenBank/DDBJ databases">
        <authorList>
            <person name="Sun Q."/>
            <person name="Mori K."/>
        </authorList>
    </citation>
    <scope>NUCLEOTIDE SEQUENCE [LARGE SCALE GENOMIC DNA]</scope>
    <source>
        <strain evidence="2 3">CECT 7682</strain>
    </source>
</reference>
<dbReference type="PANTHER" id="PTHR11106">
    <property type="entry name" value="GANGLIOSIDE INDUCED DIFFERENTIATION ASSOCIATED PROTEIN 2-RELATED"/>
    <property type="match status" value="1"/>
</dbReference>
<sequence>MGHKVAGVIIENKQGDITKQPDLTAIVNAANAQLRMGGGVAGAIHRAAGPGLEEETRAMAPIKPGEAVISGGHKLPNKHVIHCLGPVYGQDKPEAEKLSNCYKNALRIADENKVESIGFPAISTGVFGYPVKEAAQVAFQTIIKEAPQLKNVKTIKFILFSNSDLEVHEEVLNELVKD</sequence>
<protein>
    <submittedName>
        <fullName evidence="2">Macro domain-containing protein</fullName>
    </submittedName>
</protein>
<name>A0ABV5J4M4_9BACT</name>
<feature type="domain" description="Macro" evidence="1">
    <location>
        <begin position="1"/>
        <end position="176"/>
    </location>
</feature>
<dbReference type="InterPro" id="IPR002589">
    <property type="entry name" value="Macro_dom"/>
</dbReference>
<dbReference type="PANTHER" id="PTHR11106:SF27">
    <property type="entry name" value="MACRO DOMAIN-CONTAINING PROTEIN"/>
    <property type="match status" value="1"/>
</dbReference>
<accession>A0ABV5J4M4</accession>
<organism evidence="2 3">
    <name type="scientific">Echinicola jeungdonensis</name>
    <dbReference type="NCBI Taxonomy" id="709343"/>
    <lineage>
        <taxon>Bacteria</taxon>
        <taxon>Pseudomonadati</taxon>
        <taxon>Bacteroidota</taxon>
        <taxon>Cytophagia</taxon>
        <taxon>Cytophagales</taxon>
        <taxon>Cyclobacteriaceae</taxon>
        <taxon>Echinicola</taxon>
    </lineage>
</organism>
<dbReference type="PROSITE" id="PS51154">
    <property type="entry name" value="MACRO"/>
    <property type="match status" value="1"/>
</dbReference>
<evidence type="ECO:0000313" key="2">
    <source>
        <dbReference type="EMBL" id="MFB9211772.1"/>
    </source>
</evidence>
<dbReference type="RefSeq" id="WP_290247117.1">
    <property type="nucleotide sequence ID" value="NZ_JAUFQT010000001.1"/>
</dbReference>
<dbReference type="SMART" id="SM00506">
    <property type="entry name" value="A1pp"/>
    <property type="match status" value="1"/>
</dbReference>